<dbReference type="InterPro" id="IPR038630">
    <property type="entry name" value="L24e/L24_sf"/>
</dbReference>
<dbReference type="SMART" id="SM00746">
    <property type="entry name" value="TRASH"/>
    <property type="match status" value="1"/>
</dbReference>
<keyword evidence="3 5" id="KW-0689">Ribosomal protein</keyword>
<feature type="binding site" evidence="3">
    <location>
        <position position="46"/>
    </location>
    <ligand>
        <name>Zn(2+)</name>
        <dbReference type="ChEBI" id="CHEBI:29105"/>
    </ligand>
</feature>
<dbReference type="InterPro" id="IPR000988">
    <property type="entry name" value="Ribosomal_eL24-rel_N"/>
</dbReference>
<dbReference type="Pfam" id="PF01246">
    <property type="entry name" value="Ribosomal_L24e"/>
    <property type="match status" value="1"/>
</dbReference>
<feature type="binding site" evidence="3">
    <location>
        <position position="20"/>
    </location>
    <ligand>
        <name>Zn(2+)</name>
        <dbReference type="ChEBI" id="CHEBI:29105"/>
    </ligand>
</feature>
<dbReference type="GO" id="GO:0006412">
    <property type="term" value="P:translation"/>
    <property type="evidence" value="ECO:0007669"/>
    <property type="project" value="UniProtKB-UniRule"/>
</dbReference>
<name>K0IP01_NITGG</name>
<organism evidence="5 6">
    <name type="scientific">Nitrososphaera gargensis (strain Ga9.2)</name>
    <dbReference type="NCBI Taxonomy" id="1237085"/>
    <lineage>
        <taxon>Archaea</taxon>
        <taxon>Nitrososphaerota</taxon>
        <taxon>Nitrososphaeria</taxon>
        <taxon>Nitrososphaerales</taxon>
        <taxon>Nitrososphaeraceae</taxon>
        <taxon>Nitrososphaera</taxon>
    </lineage>
</organism>
<dbReference type="Gene3D" id="2.30.170.20">
    <property type="entry name" value="Ribosomal protein L24e"/>
    <property type="match status" value="1"/>
</dbReference>
<feature type="domain" description="TRASH" evidence="4">
    <location>
        <begin position="20"/>
        <end position="58"/>
    </location>
</feature>
<dbReference type="SUPFAM" id="SSF57716">
    <property type="entry name" value="Glucocorticoid receptor-like (DNA-binding domain)"/>
    <property type="match status" value="1"/>
</dbReference>
<feature type="zinc finger region" description="C4-type" evidence="3">
    <location>
        <begin position="20"/>
        <end position="50"/>
    </location>
</feature>
<dbReference type="EMBL" id="CP002408">
    <property type="protein sequence ID" value="AFU60264.1"/>
    <property type="molecule type" value="Genomic_DNA"/>
</dbReference>
<dbReference type="NCBIfam" id="NF034186">
    <property type="entry name" value="PRK14891.1-1"/>
    <property type="match status" value="1"/>
</dbReference>
<dbReference type="AlphaFoldDB" id="K0IP01"/>
<proteinExistence type="inferred from homology"/>
<evidence type="ECO:0000256" key="2">
    <source>
        <dbReference type="ARBA" id="ARBA00022771"/>
    </source>
</evidence>
<sequence>MMRRRTAVDIATTTPTFRNCAFCGRSIPGGTGTMHVRNDGRILWTCSTKCSKNMFVIRRDPRKLKWTEKYVKGGAQVKKR</sequence>
<evidence type="ECO:0000313" key="5">
    <source>
        <dbReference type="EMBL" id="AFU60264.1"/>
    </source>
</evidence>
<dbReference type="Proteomes" id="UP000008037">
    <property type="component" value="Chromosome"/>
</dbReference>
<evidence type="ECO:0000313" key="6">
    <source>
        <dbReference type="Proteomes" id="UP000008037"/>
    </source>
</evidence>
<evidence type="ECO:0000256" key="3">
    <source>
        <dbReference type="HAMAP-Rule" id="MF_00773"/>
    </source>
</evidence>
<dbReference type="GO" id="GO:0005840">
    <property type="term" value="C:ribosome"/>
    <property type="evidence" value="ECO:0007669"/>
    <property type="project" value="UniProtKB-KW"/>
</dbReference>
<comment type="function">
    <text evidence="3">Binds to the 23S rRNA.</text>
</comment>
<gene>
    <name evidence="5" type="primary">rpl24e2</name>
    <name evidence="3" type="synonym">rpl24e</name>
    <name evidence="5" type="ordered locus">Ngar_c33490</name>
</gene>
<dbReference type="KEGG" id="nga:Ngar_c33490"/>
<accession>K0IP01</accession>
<keyword evidence="3" id="KW-0862">Zinc</keyword>
<comment type="cofactor">
    <cofactor evidence="3">
        <name>Zn(2+)</name>
        <dbReference type="ChEBI" id="CHEBI:29105"/>
    </cofactor>
    <text evidence="3">Binds 1 zinc ion per subunit.</text>
</comment>
<dbReference type="HOGENOM" id="CLU_190191_0_0_2"/>
<protein>
    <recommendedName>
        <fullName evidence="3">Large ribosomal subunit protein eL24</fullName>
    </recommendedName>
</protein>
<dbReference type="GO" id="GO:0019843">
    <property type="term" value="F:rRNA binding"/>
    <property type="evidence" value="ECO:0007669"/>
    <property type="project" value="UniProtKB-UniRule"/>
</dbReference>
<dbReference type="InterPro" id="IPR055345">
    <property type="entry name" value="Ribosomal_eL24-rel_arc"/>
</dbReference>
<reference evidence="5 6" key="1">
    <citation type="journal article" date="2012" name="Environ. Microbiol.">
        <title>The genome of the ammonia-oxidizing Candidatus Nitrososphaera gargensis: insights into metabolic versatility and environmental adaptations.</title>
        <authorList>
            <person name="Spang A."/>
            <person name="Poehlein A."/>
            <person name="Offre P."/>
            <person name="Zumbragel S."/>
            <person name="Haider S."/>
            <person name="Rychlik N."/>
            <person name="Nowka B."/>
            <person name="Schmeisser C."/>
            <person name="Lebedeva E.V."/>
            <person name="Rattei T."/>
            <person name="Bohm C."/>
            <person name="Schmid M."/>
            <person name="Galushko A."/>
            <person name="Hatzenpichler R."/>
            <person name="Weinmaier T."/>
            <person name="Daniel R."/>
            <person name="Schleper C."/>
            <person name="Spieck E."/>
            <person name="Streit W."/>
            <person name="Wagner M."/>
        </authorList>
    </citation>
    <scope>NUCLEOTIDE SEQUENCE [LARGE SCALE GENOMIC DNA]</scope>
    <source>
        <strain evidence="6">Ga9.2</strain>
    </source>
</reference>
<dbReference type="CDD" id="cd00472">
    <property type="entry name" value="Ribosomal_L24e_L24"/>
    <property type="match status" value="1"/>
</dbReference>
<evidence type="ECO:0000259" key="4">
    <source>
        <dbReference type="SMART" id="SM00746"/>
    </source>
</evidence>
<dbReference type="RefSeq" id="WP_015020797.1">
    <property type="nucleotide sequence ID" value="NC_018719.1"/>
</dbReference>
<dbReference type="FunCoup" id="K0IP01">
    <property type="interactions" value="55"/>
</dbReference>
<dbReference type="InParanoid" id="K0IP01"/>
<keyword evidence="3" id="KW-0479">Metal-binding</keyword>
<comment type="subunit">
    <text evidence="3">Part of the 50S ribosomal subunit. Forms a cluster with proteins L3 and L14.</text>
</comment>
<keyword evidence="3" id="KW-0694">RNA-binding</keyword>
<keyword evidence="3" id="KW-0699">rRNA-binding</keyword>
<dbReference type="GO" id="GO:1990904">
    <property type="term" value="C:ribonucleoprotein complex"/>
    <property type="evidence" value="ECO:0007669"/>
    <property type="project" value="UniProtKB-KW"/>
</dbReference>
<keyword evidence="3" id="KW-0687">Ribonucleoprotein</keyword>
<comment type="similarity">
    <text evidence="1 3">Belongs to the eukaryotic ribosomal protein eL24 family.</text>
</comment>
<evidence type="ECO:0000256" key="1">
    <source>
        <dbReference type="ARBA" id="ARBA00005647"/>
    </source>
</evidence>
<dbReference type="GeneID" id="13797159"/>
<keyword evidence="2 3" id="KW-0863">Zinc-finger</keyword>
<dbReference type="GO" id="GO:0008270">
    <property type="term" value="F:zinc ion binding"/>
    <property type="evidence" value="ECO:0007669"/>
    <property type="project" value="UniProtKB-UniRule"/>
</dbReference>
<dbReference type="InterPro" id="IPR011017">
    <property type="entry name" value="TRASH_dom"/>
</dbReference>
<feature type="binding site" evidence="3">
    <location>
        <position position="23"/>
    </location>
    <ligand>
        <name>Zn(2+)</name>
        <dbReference type="ChEBI" id="CHEBI:29105"/>
    </ligand>
</feature>
<dbReference type="GO" id="GO:0003735">
    <property type="term" value="F:structural constituent of ribosome"/>
    <property type="evidence" value="ECO:0007669"/>
    <property type="project" value="InterPro"/>
</dbReference>
<dbReference type="STRING" id="1237085.Ngar_c33490"/>
<feature type="binding site" evidence="3">
    <location>
        <position position="50"/>
    </location>
    <ligand>
        <name>Zn(2+)</name>
        <dbReference type="ChEBI" id="CHEBI:29105"/>
    </ligand>
</feature>
<keyword evidence="6" id="KW-1185">Reference proteome</keyword>
<dbReference type="HAMAP" id="MF_00773">
    <property type="entry name" value="Ribosomal_eL24"/>
    <property type="match status" value="1"/>
</dbReference>